<feature type="domain" description="Serine hydrolase" evidence="2">
    <location>
        <begin position="11"/>
        <end position="264"/>
    </location>
</feature>
<organism evidence="3 4">
    <name type="scientific">Acrodontium crateriforme</name>
    <dbReference type="NCBI Taxonomy" id="150365"/>
    <lineage>
        <taxon>Eukaryota</taxon>
        <taxon>Fungi</taxon>
        <taxon>Dikarya</taxon>
        <taxon>Ascomycota</taxon>
        <taxon>Pezizomycotina</taxon>
        <taxon>Dothideomycetes</taxon>
        <taxon>Dothideomycetidae</taxon>
        <taxon>Mycosphaerellales</taxon>
        <taxon>Teratosphaeriaceae</taxon>
        <taxon>Acrodontium</taxon>
    </lineage>
</organism>
<reference evidence="3 4" key="1">
    <citation type="submission" date="2023-11" db="EMBL/GenBank/DDBJ databases">
        <title>An acidophilic fungus is an integral part of prey digestion in a carnivorous sundew plant.</title>
        <authorList>
            <person name="Tsai I.J."/>
        </authorList>
    </citation>
    <scope>NUCLEOTIDE SEQUENCE [LARGE SCALE GENOMIC DNA]</scope>
    <source>
        <strain evidence="3">169a</strain>
    </source>
</reference>
<evidence type="ECO:0000313" key="4">
    <source>
        <dbReference type="Proteomes" id="UP001303373"/>
    </source>
</evidence>
<proteinExistence type="predicted"/>
<keyword evidence="4" id="KW-1185">Reference proteome</keyword>
<protein>
    <recommendedName>
        <fullName evidence="2">Serine hydrolase domain-containing protein</fullName>
    </recommendedName>
</protein>
<dbReference type="InterPro" id="IPR050593">
    <property type="entry name" value="LovG"/>
</dbReference>
<dbReference type="GO" id="GO:0005737">
    <property type="term" value="C:cytoplasm"/>
    <property type="evidence" value="ECO:0007669"/>
    <property type="project" value="TreeGrafter"/>
</dbReference>
<dbReference type="Gene3D" id="3.40.50.1820">
    <property type="entry name" value="alpha/beta hydrolase"/>
    <property type="match status" value="1"/>
</dbReference>
<dbReference type="AlphaFoldDB" id="A0AAQ3M5G2"/>
<gene>
    <name evidence="3" type="ORF">R9X50_00447900</name>
</gene>
<dbReference type="SUPFAM" id="SSF53474">
    <property type="entry name" value="alpha/beta-Hydrolases"/>
    <property type="match status" value="1"/>
</dbReference>
<dbReference type="GO" id="GO:0005634">
    <property type="term" value="C:nucleus"/>
    <property type="evidence" value="ECO:0007669"/>
    <property type="project" value="TreeGrafter"/>
</dbReference>
<dbReference type="InterPro" id="IPR005645">
    <property type="entry name" value="FSH-like_dom"/>
</dbReference>
<evidence type="ECO:0000259" key="2">
    <source>
        <dbReference type="Pfam" id="PF03959"/>
    </source>
</evidence>
<dbReference type="InterPro" id="IPR029058">
    <property type="entry name" value="AB_hydrolase_fold"/>
</dbReference>
<dbReference type="PANTHER" id="PTHR48070:SF6">
    <property type="entry name" value="ESTERASE OVCA2"/>
    <property type="match status" value="1"/>
</dbReference>
<dbReference type="Proteomes" id="UP001303373">
    <property type="component" value="Chromosome 6"/>
</dbReference>
<dbReference type="GO" id="GO:0016787">
    <property type="term" value="F:hydrolase activity"/>
    <property type="evidence" value="ECO:0007669"/>
    <property type="project" value="UniProtKB-KW"/>
</dbReference>
<name>A0AAQ3M5G2_9PEZI</name>
<keyword evidence="1" id="KW-0378">Hydrolase</keyword>
<accession>A0AAQ3M5G2</accession>
<evidence type="ECO:0000256" key="1">
    <source>
        <dbReference type="ARBA" id="ARBA00022801"/>
    </source>
</evidence>
<dbReference type="PANTHER" id="PTHR48070">
    <property type="entry name" value="ESTERASE OVCA2"/>
    <property type="match status" value="1"/>
</dbReference>
<dbReference type="EMBL" id="CP138585">
    <property type="protein sequence ID" value="WPH01629.1"/>
    <property type="molecule type" value="Genomic_DNA"/>
</dbReference>
<sequence length="296" mass="32094">MATTNGAAPARKLKILMLHGYTQSGHLFNLKSKALQKHLAKSFPPAPQTGHLKQYPGGVEFHYPDAPIRLSTKDIPGFSGQDLQSDDGPEAYGWWRRKGDGQNEPFRYEGIEKGMGAVAEVLKAQGPFDGVVGFSQGGAAAGLVASLLEPGRKEAFDKAETKGGMPYPESFVSGDGMIQPPLRFAVSYAGFGARANTLYQAFYDPKISTPMCHFLGTVDTVVEEERSLKLVDSCVDGRGKEGGVSRLIYHPGGHVLASQKQYMNALVAFLREALGESEIQSPVKKEERAEDMDLPF</sequence>
<evidence type="ECO:0000313" key="3">
    <source>
        <dbReference type="EMBL" id="WPH01629.1"/>
    </source>
</evidence>
<dbReference type="Pfam" id="PF03959">
    <property type="entry name" value="FSH1"/>
    <property type="match status" value="1"/>
</dbReference>
<dbReference type="GO" id="GO:0019748">
    <property type="term" value="P:secondary metabolic process"/>
    <property type="evidence" value="ECO:0007669"/>
    <property type="project" value="TreeGrafter"/>
</dbReference>